<evidence type="ECO:0000313" key="2">
    <source>
        <dbReference type="Proteomes" id="UP000638263"/>
    </source>
</evidence>
<dbReference type="AlphaFoldDB" id="A0A917RZ46"/>
<evidence type="ECO:0000313" key="1">
    <source>
        <dbReference type="EMBL" id="GGL44349.1"/>
    </source>
</evidence>
<keyword evidence="2" id="KW-1185">Reference proteome</keyword>
<evidence type="ECO:0008006" key="3">
    <source>
        <dbReference type="Google" id="ProtNLM"/>
    </source>
</evidence>
<comment type="caution">
    <text evidence="1">The sequence shown here is derived from an EMBL/GenBank/DDBJ whole genome shotgun (WGS) entry which is preliminary data.</text>
</comment>
<sequence length="125" mass="14449">MARLMSVALTEPQVRARSKTVTRRMGWHVLKPGDRLTLCRKVMGRHRGEPLVRIVDVRVLTVRRERLDEITPDEVLAEGFPEMSPPEFVEFFCGSHKGCTPDSEVTRIEWSYLDPEPEVEQFTLL</sequence>
<dbReference type="Proteomes" id="UP000638263">
    <property type="component" value="Unassembled WGS sequence"/>
</dbReference>
<name>A0A917RZ46_9NOCA</name>
<gene>
    <name evidence="1" type="ORF">GCM10011588_68850</name>
</gene>
<dbReference type="EMBL" id="BMMH01000035">
    <property type="protein sequence ID" value="GGL44349.1"/>
    <property type="molecule type" value="Genomic_DNA"/>
</dbReference>
<proteinExistence type="predicted"/>
<organism evidence="1 2">
    <name type="scientific">Nocardia jinanensis</name>
    <dbReference type="NCBI Taxonomy" id="382504"/>
    <lineage>
        <taxon>Bacteria</taxon>
        <taxon>Bacillati</taxon>
        <taxon>Actinomycetota</taxon>
        <taxon>Actinomycetes</taxon>
        <taxon>Mycobacteriales</taxon>
        <taxon>Nocardiaceae</taxon>
        <taxon>Nocardia</taxon>
    </lineage>
</organism>
<reference evidence="1" key="2">
    <citation type="submission" date="2020-09" db="EMBL/GenBank/DDBJ databases">
        <authorList>
            <person name="Sun Q."/>
            <person name="Zhou Y."/>
        </authorList>
    </citation>
    <scope>NUCLEOTIDE SEQUENCE</scope>
    <source>
        <strain evidence="1">CGMCC 4.3508</strain>
    </source>
</reference>
<protein>
    <recommendedName>
        <fullName evidence="3">ASCH domain-containing protein</fullName>
    </recommendedName>
</protein>
<reference evidence="1" key="1">
    <citation type="journal article" date="2014" name="Int. J. Syst. Evol. Microbiol.">
        <title>Complete genome sequence of Corynebacterium casei LMG S-19264T (=DSM 44701T), isolated from a smear-ripened cheese.</title>
        <authorList>
            <consortium name="US DOE Joint Genome Institute (JGI-PGF)"/>
            <person name="Walter F."/>
            <person name="Albersmeier A."/>
            <person name="Kalinowski J."/>
            <person name="Ruckert C."/>
        </authorList>
    </citation>
    <scope>NUCLEOTIDE SEQUENCE</scope>
    <source>
        <strain evidence="1">CGMCC 4.3508</strain>
    </source>
</reference>
<dbReference type="RefSeq" id="WP_229719202.1">
    <property type="nucleotide sequence ID" value="NZ_BMMH01000035.1"/>
</dbReference>
<accession>A0A917RZ46</accession>